<feature type="transmembrane region" description="Helical" evidence="1">
    <location>
        <begin position="54"/>
        <end position="77"/>
    </location>
</feature>
<keyword evidence="1" id="KW-0812">Transmembrane</keyword>
<dbReference type="EMBL" id="BK015438">
    <property type="protein sequence ID" value="DAE06470.1"/>
    <property type="molecule type" value="Genomic_DNA"/>
</dbReference>
<name>A0A8S5PHC1_9CAUD</name>
<evidence type="ECO:0000256" key="1">
    <source>
        <dbReference type="SAM" id="Phobius"/>
    </source>
</evidence>
<proteinExistence type="predicted"/>
<evidence type="ECO:0000313" key="2">
    <source>
        <dbReference type="EMBL" id="DAE06470.1"/>
    </source>
</evidence>
<feature type="transmembrane region" description="Helical" evidence="1">
    <location>
        <begin position="25"/>
        <end position="48"/>
    </location>
</feature>
<sequence length="79" mass="8849">MSNFERVRKIKEEKRQKSDTRREKLAGYFFDLSKLTFAALVVGCFTPVNDTVVINGWVLAVGSALTIVFAVIASIIIKK</sequence>
<keyword evidence="1" id="KW-0472">Membrane</keyword>
<accession>A0A8S5PHC1</accession>
<reference evidence="2" key="1">
    <citation type="journal article" date="2021" name="Proc. Natl. Acad. Sci. U.S.A.">
        <title>A Catalog of Tens of Thousands of Viruses from Human Metagenomes Reveals Hidden Associations with Chronic Diseases.</title>
        <authorList>
            <person name="Tisza M.J."/>
            <person name="Buck C.B."/>
        </authorList>
    </citation>
    <scope>NUCLEOTIDE SEQUENCE</scope>
    <source>
        <strain evidence="2">CtmP19</strain>
    </source>
</reference>
<organism evidence="2">
    <name type="scientific">Siphoviridae sp. ctmP19</name>
    <dbReference type="NCBI Taxonomy" id="2825651"/>
    <lineage>
        <taxon>Viruses</taxon>
        <taxon>Duplodnaviria</taxon>
        <taxon>Heunggongvirae</taxon>
        <taxon>Uroviricota</taxon>
        <taxon>Caudoviricetes</taxon>
    </lineage>
</organism>
<keyword evidence="1" id="KW-1133">Transmembrane helix</keyword>
<protein>
    <submittedName>
        <fullName evidence="2">Uncharacterized protein</fullName>
    </submittedName>
</protein>